<feature type="region of interest" description="Disordered" evidence="1">
    <location>
        <begin position="185"/>
        <end position="218"/>
    </location>
</feature>
<dbReference type="AlphaFoldDB" id="A0A6G1FGX7"/>
<comment type="caution">
    <text evidence="2">The sequence shown here is derived from an EMBL/GenBank/DDBJ whole genome shotgun (WGS) entry which is preliminary data.</text>
</comment>
<reference evidence="2 3" key="1">
    <citation type="submission" date="2019-11" db="EMBL/GenBank/DDBJ databases">
        <title>Whole genome sequence of Oryza granulata.</title>
        <authorList>
            <person name="Li W."/>
        </authorList>
    </citation>
    <scope>NUCLEOTIDE SEQUENCE [LARGE SCALE GENOMIC DNA]</scope>
    <source>
        <strain evidence="3">cv. Menghai</strain>
        <tissue evidence="2">Leaf</tissue>
    </source>
</reference>
<protein>
    <recommendedName>
        <fullName evidence="4">DUF4283 domain-containing protein</fullName>
    </recommendedName>
</protein>
<organism evidence="2 3">
    <name type="scientific">Oryza meyeriana var. granulata</name>
    <dbReference type="NCBI Taxonomy" id="110450"/>
    <lineage>
        <taxon>Eukaryota</taxon>
        <taxon>Viridiplantae</taxon>
        <taxon>Streptophyta</taxon>
        <taxon>Embryophyta</taxon>
        <taxon>Tracheophyta</taxon>
        <taxon>Spermatophyta</taxon>
        <taxon>Magnoliopsida</taxon>
        <taxon>Liliopsida</taxon>
        <taxon>Poales</taxon>
        <taxon>Poaceae</taxon>
        <taxon>BOP clade</taxon>
        <taxon>Oryzoideae</taxon>
        <taxon>Oryzeae</taxon>
        <taxon>Oryzinae</taxon>
        <taxon>Oryza</taxon>
        <taxon>Oryza meyeriana</taxon>
    </lineage>
</organism>
<dbReference type="Proteomes" id="UP000479710">
    <property type="component" value="Unassembled WGS sequence"/>
</dbReference>
<dbReference type="InterPro" id="IPR053253">
    <property type="entry name" value="Sex_diff_modulator"/>
</dbReference>
<accession>A0A6G1FGX7</accession>
<dbReference type="EMBL" id="SPHZ02000001">
    <property type="protein sequence ID" value="KAF0936042.1"/>
    <property type="molecule type" value="Genomic_DNA"/>
</dbReference>
<dbReference type="OrthoDB" id="690292at2759"/>
<evidence type="ECO:0000256" key="1">
    <source>
        <dbReference type="SAM" id="MobiDB-lite"/>
    </source>
</evidence>
<dbReference type="PANTHER" id="PTHR33087">
    <property type="entry name" value="OS07G0539200 PROTEIN"/>
    <property type="match status" value="1"/>
</dbReference>
<name>A0A6G1FGX7_9ORYZ</name>
<evidence type="ECO:0000313" key="2">
    <source>
        <dbReference type="EMBL" id="KAF0936042.1"/>
    </source>
</evidence>
<keyword evidence="3" id="KW-1185">Reference proteome</keyword>
<gene>
    <name evidence="2" type="ORF">E2562_038349</name>
</gene>
<sequence length="260" mass="28721">MEEDLRRALVVVVVGSRPPFSEEAIVAEVCKAHDLEPSSLELLRAGVEVYLLVLPDEATTTLVFNDGRPIIAESFRLFFRRWTRFTASTGAVPLHLVDVSISGIPPHAWELATAKQLLDEGCWIREVHQETASRRDCFRLTTWCCDPGLIPPAMDLCIVEPPVDMEETPPVRQALQYPVEIKVAPLSQPSTEEGTDASAGVGAGEGGRPAKKTAAQPAASRNGSRCMCAWARCQVDTWTKAKHQTRPPKHRHANRRMAPR</sequence>
<evidence type="ECO:0000313" key="3">
    <source>
        <dbReference type="Proteomes" id="UP000479710"/>
    </source>
</evidence>
<feature type="region of interest" description="Disordered" evidence="1">
    <location>
        <begin position="240"/>
        <end position="260"/>
    </location>
</feature>
<evidence type="ECO:0008006" key="4">
    <source>
        <dbReference type="Google" id="ProtNLM"/>
    </source>
</evidence>
<dbReference type="PANTHER" id="PTHR33087:SF51">
    <property type="entry name" value="CCHC-TYPE DOMAIN-CONTAINING PROTEIN"/>
    <property type="match status" value="1"/>
</dbReference>
<proteinExistence type="predicted"/>